<dbReference type="Gene3D" id="3.10.580.10">
    <property type="entry name" value="CBS-domain"/>
    <property type="match status" value="1"/>
</dbReference>
<dbReference type="STRING" id="395493.BegalDRAFT_0572"/>
<feature type="transmembrane region" description="Helical" evidence="11">
    <location>
        <begin position="62"/>
        <end position="86"/>
    </location>
</feature>
<evidence type="ECO:0000256" key="6">
    <source>
        <dbReference type="ARBA" id="ARBA00022989"/>
    </source>
</evidence>
<dbReference type="SUPFAM" id="SSF54631">
    <property type="entry name" value="CBS-domain pair"/>
    <property type="match status" value="1"/>
</dbReference>
<dbReference type="Pfam" id="PF00571">
    <property type="entry name" value="CBS"/>
    <property type="match status" value="1"/>
</dbReference>
<evidence type="ECO:0000256" key="10">
    <source>
        <dbReference type="PROSITE-ProRule" id="PRU01193"/>
    </source>
</evidence>
<evidence type="ECO:0000256" key="2">
    <source>
        <dbReference type="ARBA" id="ARBA00006337"/>
    </source>
</evidence>
<gene>
    <name evidence="14" type="ORF">BegalDRAFT_0572</name>
</gene>
<dbReference type="RefSeq" id="WP_002683489.1">
    <property type="nucleotide sequence ID" value="NZ_JH600070.1"/>
</dbReference>
<evidence type="ECO:0000256" key="4">
    <source>
        <dbReference type="ARBA" id="ARBA00022692"/>
    </source>
</evidence>
<dbReference type="AlphaFoldDB" id="I3CCZ7"/>
<dbReference type="PROSITE" id="PS51371">
    <property type="entry name" value="CBS"/>
    <property type="match status" value="2"/>
</dbReference>
<feature type="domain" description="CNNM transmembrane" evidence="13">
    <location>
        <begin position="2"/>
        <end position="191"/>
    </location>
</feature>
<dbReference type="GO" id="GO:0005886">
    <property type="term" value="C:plasma membrane"/>
    <property type="evidence" value="ECO:0007669"/>
    <property type="project" value="UniProtKB-SubCell"/>
</dbReference>
<keyword evidence="6 10" id="KW-1133">Transmembrane helix</keyword>
<dbReference type="Pfam" id="PF03471">
    <property type="entry name" value="CorC_HlyC"/>
    <property type="match status" value="1"/>
</dbReference>
<feature type="transmembrane region" description="Helical" evidence="11">
    <location>
        <begin position="130"/>
        <end position="159"/>
    </location>
</feature>
<dbReference type="SMART" id="SM01091">
    <property type="entry name" value="CorC_HlyC"/>
    <property type="match status" value="1"/>
</dbReference>
<dbReference type="Proteomes" id="UP000005744">
    <property type="component" value="Unassembled WGS sequence"/>
</dbReference>
<dbReference type="OrthoDB" id="9797674at2"/>
<dbReference type="GO" id="GO:0050660">
    <property type="term" value="F:flavin adenine dinucleotide binding"/>
    <property type="evidence" value="ECO:0007669"/>
    <property type="project" value="InterPro"/>
</dbReference>
<reference evidence="14 15" key="1">
    <citation type="submission" date="2011-11" db="EMBL/GenBank/DDBJ databases">
        <title>Improved High-Quality Draft sequence of Beggiatoa alba B18lD.</title>
        <authorList>
            <consortium name="US DOE Joint Genome Institute"/>
            <person name="Lucas S."/>
            <person name="Han J."/>
            <person name="Lapidus A."/>
            <person name="Cheng J.-F."/>
            <person name="Goodwin L."/>
            <person name="Pitluck S."/>
            <person name="Peters L."/>
            <person name="Mikhailova N."/>
            <person name="Held B."/>
            <person name="Detter J.C."/>
            <person name="Han C."/>
            <person name="Tapia R."/>
            <person name="Land M."/>
            <person name="Hauser L."/>
            <person name="Kyrpides N."/>
            <person name="Ivanova N."/>
            <person name="Pagani I."/>
            <person name="Samuel K."/>
            <person name="Teske A."/>
            <person name="Mueller J."/>
            <person name="Woyke T."/>
        </authorList>
    </citation>
    <scope>NUCLEOTIDE SEQUENCE [LARGE SCALE GENOMIC DNA]</scope>
    <source>
        <strain evidence="14 15">B18LD</strain>
    </source>
</reference>
<dbReference type="PANTHER" id="PTHR22777">
    <property type="entry name" value="HEMOLYSIN-RELATED"/>
    <property type="match status" value="1"/>
</dbReference>
<evidence type="ECO:0000256" key="9">
    <source>
        <dbReference type="PROSITE-ProRule" id="PRU00703"/>
    </source>
</evidence>
<comment type="subcellular location">
    <subcellularLocation>
        <location evidence="1">Cell membrane</location>
        <topology evidence="1">Multi-pass membrane protein</topology>
    </subcellularLocation>
</comment>
<dbReference type="Pfam" id="PF01595">
    <property type="entry name" value="CNNM"/>
    <property type="match status" value="1"/>
</dbReference>
<dbReference type="InterPro" id="IPR046342">
    <property type="entry name" value="CBS_dom_sf"/>
</dbReference>
<evidence type="ECO:0000256" key="8">
    <source>
        <dbReference type="ARBA" id="ARBA00023136"/>
    </source>
</evidence>
<name>I3CCZ7_9GAMM</name>
<sequence>MTDIPLSVLFGTLALLILFSAFFSGSETSMMAINRYRLRHLAAKNHRGAQRVQTLLERPDRLIGVILLGNNFVNTFASSIATVIAIELMGEAGIPIAASVLTIIILIFGEVTPKTLAATYPERIAFPTSLLIKPLLTLLYPLVWATNMIGNAILAFFGFPTTDKNNYRLSREELRTVVHEAEGIIPKRHQQMLLSILDLEKASVEDIMVPRHEIVGIDLDDPIDVLIEQLSNIQHTHLPLYRESIDNVFGVVHIRTVVRLFRNKELTKESLEKIARDVYFIPDGTPLNTQLLNFQHHRQQVGLVVNEYGDIQGLVTIDDILEEIVGEFNTNPAAYSLSPSVHPQDDGSYLVDGSTSIRELNRALQWHLPTTGAKTLNGLILDYLEIFPEPGTSLRLEGHAIEVVQVTNNVIKTVKVYPLLHTTTKHPTP</sequence>
<keyword evidence="3" id="KW-1003">Cell membrane</keyword>
<evidence type="ECO:0000313" key="15">
    <source>
        <dbReference type="Proteomes" id="UP000005744"/>
    </source>
</evidence>
<keyword evidence="15" id="KW-1185">Reference proteome</keyword>
<keyword evidence="7 9" id="KW-0129">CBS domain</keyword>
<dbReference type="InterPro" id="IPR002550">
    <property type="entry name" value="CNNM"/>
</dbReference>
<evidence type="ECO:0000313" key="14">
    <source>
        <dbReference type="EMBL" id="EIJ41490.1"/>
    </source>
</evidence>
<dbReference type="InterPro" id="IPR005170">
    <property type="entry name" value="Transptr-assoc_dom"/>
</dbReference>
<feature type="transmembrane region" description="Helical" evidence="11">
    <location>
        <begin position="92"/>
        <end position="109"/>
    </location>
</feature>
<dbReference type="SUPFAM" id="SSF56176">
    <property type="entry name" value="FAD-binding/transporter-associated domain-like"/>
    <property type="match status" value="1"/>
</dbReference>
<proteinExistence type="inferred from homology"/>
<comment type="similarity">
    <text evidence="2">Belongs to the UPF0053 family.</text>
</comment>
<dbReference type="CDD" id="cd04590">
    <property type="entry name" value="CBS_pair_CorC_HlyC_assoc"/>
    <property type="match status" value="1"/>
</dbReference>
<dbReference type="InterPro" id="IPR044751">
    <property type="entry name" value="Ion_transp-like_CBS"/>
</dbReference>
<evidence type="ECO:0000256" key="3">
    <source>
        <dbReference type="ARBA" id="ARBA00022475"/>
    </source>
</evidence>
<dbReference type="eggNOG" id="COG4536">
    <property type="taxonomic scope" value="Bacteria"/>
</dbReference>
<evidence type="ECO:0000256" key="7">
    <source>
        <dbReference type="ARBA" id="ARBA00023122"/>
    </source>
</evidence>
<evidence type="ECO:0000256" key="11">
    <source>
        <dbReference type="SAM" id="Phobius"/>
    </source>
</evidence>
<dbReference type="NCBIfam" id="NF008604">
    <property type="entry name" value="PRK11573.1"/>
    <property type="match status" value="1"/>
</dbReference>
<keyword evidence="4 10" id="KW-0812">Transmembrane</keyword>
<accession>I3CCZ7</accession>
<dbReference type="PROSITE" id="PS51846">
    <property type="entry name" value="CNNM"/>
    <property type="match status" value="1"/>
</dbReference>
<dbReference type="InterPro" id="IPR036318">
    <property type="entry name" value="FAD-bd_PCMH-like_sf"/>
</dbReference>
<feature type="domain" description="CBS" evidence="12">
    <location>
        <begin position="274"/>
        <end position="330"/>
    </location>
</feature>
<dbReference type="PANTHER" id="PTHR22777:SF32">
    <property type="entry name" value="UPF0053 INNER MEMBRANE PROTEIN YFJD"/>
    <property type="match status" value="1"/>
</dbReference>
<evidence type="ECO:0000259" key="12">
    <source>
        <dbReference type="PROSITE" id="PS51371"/>
    </source>
</evidence>
<keyword evidence="5" id="KW-0677">Repeat</keyword>
<evidence type="ECO:0000256" key="5">
    <source>
        <dbReference type="ARBA" id="ARBA00022737"/>
    </source>
</evidence>
<dbReference type="InterPro" id="IPR000644">
    <property type="entry name" value="CBS_dom"/>
</dbReference>
<feature type="domain" description="CBS" evidence="12">
    <location>
        <begin position="208"/>
        <end position="269"/>
    </location>
</feature>
<dbReference type="InterPro" id="IPR016169">
    <property type="entry name" value="FAD-bd_PCMH_sub2"/>
</dbReference>
<evidence type="ECO:0000256" key="1">
    <source>
        <dbReference type="ARBA" id="ARBA00004651"/>
    </source>
</evidence>
<evidence type="ECO:0000259" key="13">
    <source>
        <dbReference type="PROSITE" id="PS51846"/>
    </source>
</evidence>
<keyword evidence="8 10" id="KW-0472">Membrane</keyword>
<dbReference type="HOGENOM" id="CLU_015237_4_1_6"/>
<protein>
    <submittedName>
        <fullName evidence="14">Putative Mg2+ and Co2+ transporter CorB</fullName>
    </submittedName>
</protein>
<organism evidence="14 15">
    <name type="scientific">Beggiatoa alba B18LD</name>
    <dbReference type="NCBI Taxonomy" id="395493"/>
    <lineage>
        <taxon>Bacteria</taxon>
        <taxon>Pseudomonadati</taxon>
        <taxon>Pseudomonadota</taxon>
        <taxon>Gammaproteobacteria</taxon>
        <taxon>Thiotrichales</taxon>
        <taxon>Thiotrichaceae</taxon>
        <taxon>Beggiatoa</taxon>
    </lineage>
</organism>
<dbReference type="Gene3D" id="3.30.465.10">
    <property type="match status" value="1"/>
</dbReference>
<feature type="transmembrane region" description="Helical" evidence="11">
    <location>
        <begin position="6"/>
        <end position="25"/>
    </location>
</feature>
<dbReference type="EMBL" id="JH600070">
    <property type="protein sequence ID" value="EIJ41490.1"/>
    <property type="molecule type" value="Genomic_DNA"/>
</dbReference>